<evidence type="ECO:0000256" key="5">
    <source>
        <dbReference type="SAM" id="MobiDB-lite"/>
    </source>
</evidence>
<keyword evidence="3 6" id="KW-1133">Transmembrane helix</keyword>
<keyword evidence="8" id="KW-1185">Reference proteome</keyword>
<dbReference type="InterPro" id="IPR004695">
    <property type="entry name" value="SLAC1/Mae1/Ssu1/TehA"/>
</dbReference>
<evidence type="ECO:0000256" key="4">
    <source>
        <dbReference type="ARBA" id="ARBA00023136"/>
    </source>
</evidence>
<gene>
    <name evidence="7" type="ORF">LTR32_006754</name>
</gene>
<dbReference type="Gene3D" id="1.50.10.150">
    <property type="entry name" value="Voltage-dependent anion channel"/>
    <property type="match status" value="1"/>
</dbReference>
<evidence type="ECO:0000313" key="8">
    <source>
        <dbReference type="Proteomes" id="UP001308179"/>
    </source>
</evidence>
<feature type="transmembrane region" description="Helical" evidence="6">
    <location>
        <begin position="22"/>
        <end position="44"/>
    </location>
</feature>
<dbReference type="Proteomes" id="UP001308179">
    <property type="component" value="Unassembled WGS sequence"/>
</dbReference>
<comment type="caution">
    <text evidence="7">The sequence shown here is derived from an EMBL/GenBank/DDBJ whole genome shotgun (WGS) entry which is preliminary data.</text>
</comment>
<evidence type="ECO:0000256" key="6">
    <source>
        <dbReference type="SAM" id="Phobius"/>
    </source>
</evidence>
<organism evidence="7 8">
    <name type="scientific">Rachicladosporium monterosium</name>
    <dbReference type="NCBI Taxonomy" id="1507873"/>
    <lineage>
        <taxon>Eukaryota</taxon>
        <taxon>Fungi</taxon>
        <taxon>Dikarya</taxon>
        <taxon>Ascomycota</taxon>
        <taxon>Pezizomycotina</taxon>
        <taxon>Dothideomycetes</taxon>
        <taxon>Dothideomycetidae</taxon>
        <taxon>Cladosporiales</taxon>
        <taxon>Cladosporiaceae</taxon>
        <taxon>Rachicladosporium</taxon>
    </lineage>
</organism>
<evidence type="ECO:0000313" key="7">
    <source>
        <dbReference type="EMBL" id="KAK5140448.1"/>
    </source>
</evidence>
<feature type="transmembrane region" description="Helical" evidence="6">
    <location>
        <begin position="65"/>
        <end position="82"/>
    </location>
</feature>
<sequence length="173" mass="19310">MATGGVANVIYHIPDGYRFHGLYAIGCLFFILNMVLFLFNVVMISCRFWYHPDTFRASLTHPTESLFVPSCIISLGTILINITEYGTVHAGPWLLHTMCVAFWVYCVLATVFSLGIYLIIWSTQHFTIAQMTPRKDSAASPESSSSAATRFVDEIVRSSGTPGRFPRTAEDMV</sequence>
<dbReference type="InterPro" id="IPR038665">
    <property type="entry name" value="Voltage-dep_anion_channel_sf"/>
</dbReference>
<reference evidence="7 8" key="1">
    <citation type="submission" date="2023-08" db="EMBL/GenBank/DDBJ databases">
        <title>Black Yeasts Isolated from many extreme environments.</title>
        <authorList>
            <person name="Coleine C."/>
            <person name="Stajich J.E."/>
            <person name="Selbmann L."/>
        </authorList>
    </citation>
    <scope>NUCLEOTIDE SEQUENCE [LARGE SCALE GENOMIC DNA]</scope>
    <source>
        <strain evidence="7 8">CCFEE 5386</strain>
    </source>
</reference>
<feature type="compositionally biased region" description="Low complexity" evidence="5">
    <location>
        <begin position="138"/>
        <end position="148"/>
    </location>
</feature>
<protein>
    <recommendedName>
        <fullName evidence="9">MARVEL domain-containing protein</fullName>
    </recommendedName>
</protein>
<dbReference type="EMBL" id="JAVRRR010000797">
    <property type="protein sequence ID" value="KAK5140448.1"/>
    <property type="molecule type" value="Genomic_DNA"/>
</dbReference>
<proteinExistence type="predicted"/>
<dbReference type="PANTHER" id="PTHR31162">
    <property type="entry name" value="MALIC ACID TRANSPORT PROTEIN-RELATED"/>
    <property type="match status" value="1"/>
</dbReference>
<dbReference type="InterPro" id="IPR030185">
    <property type="entry name" value="Mae1"/>
</dbReference>
<feature type="region of interest" description="Disordered" evidence="5">
    <location>
        <begin position="136"/>
        <end position="173"/>
    </location>
</feature>
<keyword evidence="2 6" id="KW-0812">Transmembrane</keyword>
<comment type="subcellular location">
    <subcellularLocation>
        <location evidence="1">Membrane</location>
        <topology evidence="1">Multi-pass membrane protein</topology>
    </subcellularLocation>
</comment>
<feature type="transmembrane region" description="Helical" evidence="6">
    <location>
        <begin position="102"/>
        <end position="121"/>
    </location>
</feature>
<keyword evidence="4 6" id="KW-0472">Membrane</keyword>
<accession>A0ABR0KY06</accession>
<name>A0ABR0KY06_9PEZI</name>
<evidence type="ECO:0000256" key="2">
    <source>
        <dbReference type="ARBA" id="ARBA00022692"/>
    </source>
</evidence>
<dbReference type="Pfam" id="PF03595">
    <property type="entry name" value="SLAC1"/>
    <property type="match status" value="1"/>
</dbReference>
<evidence type="ECO:0008006" key="9">
    <source>
        <dbReference type="Google" id="ProtNLM"/>
    </source>
</evidence>
<dbReference type="PANTHER" id="PTHR31162:SF3">
    <property type="entry name" value="TRANSPORTER_MALIC ACID TRANSPORT PROTEIN, PUTATIVE-RELATED"/>
    <property type="match status" value="1"/>
</dbReference>
<evidence type="ECO:0000256" key="3">
    <source>
        <dbReference type="ARBA" id="ARBA00022989"/>
    </source>
</evidence>
<evidence type="ECO:0000256" key="1">
    <source>
        <dbReference type="ARBA" id="ARBA00004141"/>
    </source>
</evidence>